<dbReference type="InterPro" id="IPR011990">
    <property type="entry name" value="TPR-like_helical_dom_sf"/>
</dbReference>
<dbReference type="PRINTS" id="PR01021">
    <property type="entry name" value="OMPADOMAIN"/>
</dbReference>
<comment type="caution">
    <text evidence="7">The sequence shown here is derived from an EMBL/GenBank/DDBJ whole genome shotgun (WGS) entry which is preliminary data.</text>
</comment>
<dbReference type="InterPro" id="IPR011659">
    <property type="entry name" value="WD40"/>
</dbReference>
<dbReference type="PROSITE" id="PS50005">
    <property type="entry name" value="TPR"/>
    <property type="match status" value="1"/>
</dbReference>
<feature type="repeat" description="TPR" evidence="4">
    <location>
        <begin position="59"/>
        <end position="92"/>
    </location>
</feature>
<dbReference type="InterPro" id="IPR006665">
    <property type="entry name" value="OmpA-like"/>
</dbReference>
<dbReference type="SUPFAM" id="SSF103088">
    <property type="entry name" value="OmpA-like"/>
    <property type="match status" value="1"/>
</dbReference>
<gene>
    <name evidence="7" type="ORF">ACFQO1_04530</name>
</gene>
<dbReference type="Pfam" id="PF13620">
    <property type="entry name" value="CarboxypepD_reg"/>
    <property type="match status" value="1"/>
</dbReference>
<name>A0ABW2MTS1_9FLAO</name>
<comment type="subcellular location">
    <subcellularLocation>
        <location evidence="1">Cell outer membrane</location>
    </subcellularLocation>
</comment>
<dbReference type="InterPro" id="IPR050330">
    <property type="entry name" value="Bact_OuterMem_StrucFunc"/>
</dbReference>
<dbReference type="PROSITE" id="PS51123">
    <property type="entry name" value="OMPA_2"/>
    <property type="match status" value="1"/>
</dbReference>
<dbReference type="Gene3D" id="1.25.40.10">
    <property type="entry name" value="Tetratricopeptide repeat domain"/>
    <property type="match status" value="1"/>
</dbReference>
<dbReference type="SUPFAM" id="SSF82171">
    <property type="entry name" value="DPP6 N-terminal domain-like"/>
    <property type="match status" value="1"/>
</dbReference>
<accession>A0ABW2MTS1</accession>
<evidence type="ECO:0000256" key="2">
    <source>
        <dbReference type="ARBA" id="ARBA00023136"/>
    </source>
</evidence>
<evidence type="ECO:0000256" key="1">
    <source>
        <dbReference type="ARBA" id="ARBA00004442"/>
    </source>
</evidence>
<dbReference type="EMBL" id="JBHTBN010000001">
    <property type="protein sequence ID" value="MFC7356940.1"/>
    <property type="molecule type" value="Genomic_DNA"/>
</dbReference>
<dbReference type="RefSeq" id="WP_380216777.1">
    <property type="nucleotide sequence ID" value="NZ_JBHTBN010000001.1"/>
</dbReference>
<sequence length="647" mass="72902">MNNKLLKNIFLFSFVALITTAGLAQKKKIEKAQQEFDKFAYIDAREIYLKIVEDGYVSAQIYKNLGDTYYWNSDYDNAAKWYQKAIAEFPTEIEAPYYYRAAQSLKSLKKYEESDELMKLYTAIGGDGIIIQNFKNDPEYLKSIAFEKKGYVLEKIAVNTEFSDFGPAYYQDKLVFASSSRESEGSAIYEWNEQPFLDLFVADMDAEGKISNASPLSGEINTRYHESSAVFTKDGTTVYFTRNNFIDGKKGKDKNKTIRLKLYRATKSGDNFWTNIVELPFNSKEYSVAHPALSVDEKRLYFSSDMPGTLGMSDLWYVDIEGDNVYSEPVNMGATINTEARESFPFISEANNLYYSSDGRAGLGGFDIYVTPLNNLGVSSGKVTNLGEPANSSQDDFGFIIQESKKIGYLSSNRDGSKGSIDDDIYRVQEECAITITGVVTDIDTGELLPGAEVSLLDENNQLVEQVTVGEDASYSFSALCESQYSIRGTKQRYNPNEKVVSTPDKTGTIDVPLPLKLNDPCPPNDLGCRLKLQPIYFDFDKSNIRPDAAIELEKIAAAMRLYPELVLKIESHTDSRGNDKYNEALSDRRAKSTLEYLINDRGIARERFTEAVGYGEYQLVNECSNGVKCSEEKHQLNRRSMFLIQN</sequence>
<keyword evidence="8" id="KW-1185">Reference proteome</keyword>
<protein>
    <submittedName>
        <fullName evidence="7">OmpA family protein</fullName>
    </submittedName>
</protein>
<evidence type="ECO:0000313" key="8">
    <source>
        <dbReference type="Proteomes" id="UP001596415"/>
    </source>
</evidence>
<dbReference type="InterPro" id="IPR036737">
    <property type="entry name" value="OmpA-like_sf"/>
</dbReference>
<dbReference type="InterPro" id="IPR019734">
    <property type="entry name" value="TPR_rpt"/>
</dbReference>
<organism evidence="7 8">
    <name type="scientific">Jejudonia soesokkakensis</name>
    <dbReference type="NCBI Taxonomy" id="1323432"/>
    <lineage>
        <taxon>Bacteria</taxon>
        <taxon>Pseudomonadati</taxon>
        <taxon>Bacteroidota</taxon>
        <taxon>Flavobacteriia</taxon>
        <taxon>Flavobacteriales</taxon>
        <taxon>Flavobacteriaceae</taxon>
        <taxon>Jejudonia</taxon>
    </lineage>
</organism>
<dbReference type="Pfam" id="PF00691">
    <property type="entry name" value="OmpA"/>
    <property type="match status" value="1"/>
</dbReference>
<keyword evidence="4" id="KW-0802">TPR repeat</keyword>
<dbReference type="Gene3D" id="2.60.40.1120">
    <property type="entry name" value="Carboxypeptidase-like, regulatory domain"/>
    <property type="match status" value="1"/>
</dbReference>
<dbReference type="InterPro" id="IPR006664">
    <property type="entry name" value="OMP_bac"/>
</dbReference>
<proteinExistence type="predicted"/>
<feature type="domain" description="OmpA-like" evidence="6">
    <location>
        <begin position="525"/>
        <end position="647"/>
    </location>
</feature>
<dbReference type="SUPFAM" id="SSF49478">
    <property type="entry name" value="Cna protein B-type domain"/>
    <property type="match status" value="1"/>
</dbReference>
<evidence type="ECO:0000256" key="4">
    <source>
        <dbReference type="PROSITE-ProRule" id="PRU00339"/>
    </source>
</evidence>
<dbReference type="PANTHER" id="PTHR30329:SF21">
    <property type="entry name" value="LIPOPROTEIN YIAD-RELATED"/>
    <property type="match status" value="1"/>
</dbReference>
<evidence type="ECO:0000259" key="6">
    <source>
        <dbReference type="PROSITE" id="PS51123"/>
    </source>
</evidence>
<dbReference type="SUPFAM" id="SSF48452">
    <property type="entry name" value="TPR-like"/>
    <property type="match status" value="1"/>
</dbReference>
<dbReference type="SMART" id="SM00028">
    <property type="entry name" value="TPR"/>
    <property type="match status" value="1"/>
</dbReference>
<keyword evidence="2 5" id="KW-0472">Membrane</keyword>
<dbReference type="Pfam" id="PF07676">
    <property type="entry name" value="PD40"/>
    <property type="match status" value="1"/>
</dbReference>
<evidence type="ECO:0000256" key="3">
    <source>
        <dbReference type="ARBA" id="ARBA00023237"/>
    </source>
</evidence>
<dbReference type="Gene3D" id="3.30.1330.60">
    <property type="entry name" value="OmpA-like domain"/>
    <property type="match status" value="1"/>
</dbReference>
<evidence type="ECO:0000256" key="5">
    <source>
        <dbReference type="PROSITE-ProRule" id="PRU00473"/>
    </source>
</evidence>
<dbReference type="Proteomes" id="UP001596415">
    <property type="component" value="Unassembled WGS sequence"/>
</dbReference>
<dbReference type="PANTHER" id="PTHR30329">
    <property type="entry name" value="STATOR ELEMENT OF FLAGELLAR MOTOR COMPLEX"/>
    <property type="match status" value="1"/>
</dbReference>
<reference evidence="8" key="1">
    <citation type="journal article" date="2019" name="Int. J. Syst. Evol. Microbiol.">
        <title>The Global Catalogue of Microorganisms (GCM) 10K type strain sequencing project: providing services to taxonomists for standard genome sequencing and annotation.</title>
        <authorList>
            <consortium name="The Broad Institute Genomics Platform"/>
            <consortium name="The Broad Institute Genome Sequencing Center for Infectious Disease"/>
            <person name="Wu L."/>
            <person name="Ma J."/>
        </authorList>
    </citation>
    <scope>NUCLEOTIDE SEQUENCE [LARGE SCALE GENOMIC DNA]</scope>
    <source>
        <strain evidence="8">CGMCC 1.16306</strain>
    </source>
</reference>
<keyword evidence="3" id="KW-0998">Cell outer membrane</keyword>
<evidence type="ECO:0000313" key="7">
    <source>
        <dbReference type="EMBL" id="MFC7356940.1"/>
    </source>
</evidence>
<dbReference type="CDD" id="cd07185">
    <property type="entry name" value="OmpA_C-like"/>
    <property type="match status" value="1"/>
</dbReference>